<dbReference type="CDD" id="cd00170">
    <property type="entry name" value="SEC14"/>
    <property type="match status" value="1"/>
</dbReference>
<dbReference type="PANTHER" id="PTHR23324">
    <property type="entry name" value="SEC14 RELATED PROTEIN"/>
    <property type="match status" value="1"/>
</dbReference>
<dbReference type="AlphaFoldDB" id="A0A131YYV3"/>
<dbReference type="SUPFAM" id="SSF52087">
    <property type="entry name" value="CRAL/TRIO domain"/>
    <property type="match status" value="1"/>
</dbReference>
<organism evidence="3">
    <name type="scientific">Rhipicephalus appendiculatus</name>
    <name type="common">Brown ear tick</name>
    <dbReference type="NCBI Taxonomy" id="34631"/>
    <lineage>
        <taxon>Eukaryota</taxon>
        <taxon>Metazoa</taxon>
        <taxon>Ecdysozoa</taxon>
        <taxon>Arthropoda</taxon>
        <taxon>Chelicerata</taxon>
        <taxon>Arachnida</taxon>
        <taxon>Acari</taxon>
        <taxon>Parasitiformes</taxon>
        <taxon>Ixodida</taxon>
        <taxon>Ixodoidea</taxon>
        <taxon>Ixodidae</taxon>
        <taxon>Rhipicephalinae</taxon>
        <taxon>Rhipicephalus</taxon>
        <taxon>Rhipicephalus</taxon>
    </lineage>
</organism>
<evidence type="ECO:0000259" key="2">
    <source>
        <dbReference type="PROSITE" id="PS50866"/>
    </source>
</evidence>
<dbReference type="InterPro" id="IPR051064">
    <property type="entry name" value="SEC14/CRAL-TRIO_domain"/>
</dbReference>
<dbReference type="Pfam" id="PF03765">
    <property type="entry name" value="CRAL_TRIO_N"/>
    <property type="match status" value="1"/>
</dbReference>
<dbReference type="PROSITE" id="PS50191">
    <property type="entry name" value="CRAL_TRIO"/>
    <property type="match status" value="1"/>
</dbReference>
<reference evidence="3" key="1">
    <citation type="journal article" date="2016" name="Ticks Tick Borne Dis.">
        <title>De novo assembly and annotation of the salivary gland transcriptome of Rhipicephalus appendiculatus male and female ticks during blood feeding.</title>
        <authorList>
            <person name="de Castro M.H."/>
            <person name="de Klerk D."/>
            <person name="Pienaar R."/>
            <person name="Latif A.A."/>
            <person name="Rees D.J."/>
            <person name="Mans B.J."/>
        </authorList>
    </citation>
    <scope>NUCLEOTIDE SEQUENCE</scope>
    <source>
        <tissue evidence="3">Salivary glands</tissue>
    </source>
</reference>
<dbReference type="SUPFAM" id="SSF101576">
    <property type="entry name" value="Supernatant protein factor (SPF), C-terminal domain"/>
    <property type="match status" value="1"/>
</dbReference>
<dbReference type="SMART" id="SM01100">
    <property type="entry name" value="CRAL_TRIO_N"/>
    <property type="match status" value="1"/>
</dbReference>
<sequence length="383" mass="43760">MSGHPGDLSPRQQAALDQFRDAVADVKRPSDTDAFLLRWLRARDFDVAKAERMYRHDLKWRKENGVDDMLRSYEAAEIVKENYPGGILYPCKDGRPLWVVPAGVDFPALITSLTPEVVQRHCTYLMEYTESLKRSASKEVGREIHSHHMVIDLEKFSLRNLYCWQAVKTLTNILQTMEDHYPECLEKCIIINAPNFFPVLWKMVRPFLTQATTDKVQIYGKTGWKEHVLSLIDAAHLPVHWGGDMVGPDGDPRCMHKVNFGGVFEEGKTHPASSVFDEKGAQQRTIARRDRWELPVDVDRAGLRLSWRFQVTTGDVAFGLRMRSGKRLLPLTRLQACSYLPQEGSWDCDTPGTYVLEFDNSYSWLTDKTIAVVVSVQTPDEDS</sequence>
<dbReference type="SUPFAM" id="SSF46938">
    <property type="entry name" value="CRAL/TRIO N-terminal domain"/>
    <property type="match status" value="1"/>
</dbReference>
<dbReference type="InterPro" id="IPR036598">
    <property type="entry name" value="GOLD_dom_sf"/>
</dbReference>
<dbReference type="EMBL" id="GEDV01004877">
    <property type="protein sequence ID" value="JAP83680.1"/>
    <property type="molecule type" value="Transcribed_RNA"/>
</dbReference>
<evidence type="ECO:0000259" key="1">
    <source>
        <dbReference type="PROSITE" id="PS50191"/>
    </source>
</evidence>
<dbReference type="InterPro" id="IPR036273">
    <property type="entry name" value="CRAL/TRIO_N_dom_sf"/>
</dbReference>
<feature type="domain" description="GOLD" evidence="2">
    <location>
        <begin position="252"/>
        <end position="378"/>
    </location>
</feature>
<dbReference type="PANTHER" id="PTHR23324:SF83">
    <property type="entry name" value="SEC14-LIKE PROTEIN 2"/>
    <property type="match status" value="1"/>
</dbReference>
<dbReference type="InterPro" id="IPR011074">
    <property type="entry name" value="CRAL/TRIO_N_dom"/>
</dbReference>
<dbReference type="Pfam" id="PF00650">
    <property type="entry name" value="CRAL_TRIO"/>
    <property type="match status" value="1"/>
</dbReference>
<dbReference type="Gene3D" id="3.40.525.10">
    <property type="entry name" value="CRAL-TRIO lipid binding domain"/>
    <property type="match status" value="1"/>
</dbReference>
<dbReference type="GO" id="GO:0005737">
    <property type="term" value="C:cytoplasm"/>
    <property type="evidence" value="ECO:0007669"/>
    <property type="project" value="TreeGrafter"/>
</dbReference>
<dbReference type="InterPro" id="IPR009038">
    <property type="entry name" value="GOLD_dom"/>
</dbReference>
<dbReference type="Gene3D" id="2.60.120.680">
    <property type="entry name" value="GOLD domain"/>
    <property type="match status" value="1"/>
</dbReference>
<dbReference type="InterPro" id="IPR001251">
    <property type="entry name" value="CRAL-TRIO_dom"/>
</dbReference>
<proteinExistence type="predicted"/>
<feature type="domain" description="CRAL-TRIO" evidence="1">
    <location>
        <begin position="75"/>
        <end position="249"/>
    </location>
</feature>
<dbReference type="PROSITE" id="PS50866">
    <property type="entry name" value="GOLD"/>
    <property type="match status" value="1"/>
</dbReference>
<dbReference type="InterPro" id="IPR036865">
    <property type="entry name" value="CRAL-TRIO_dom_sf"/>
</dbReference>
<protein>
    <submittedName>
        <fullName evidence="3">Phosphatidylinositol transfer protein sec14</fullName>
    </submittedName>
</protein>
<evidence type="ECO:0000313" key="3">
    <source>
        <dbReference type="EMBL" id="JAP83680.1"/>
    </source>
</evidence>
<accession>A0A131YYV3</accession>
<name>A0A131YYV3_RHIAP</name>
<dbReference type="SMART" id="SM00516">
    <property type="entry name" value="SEC14"/>
    <property type="match status" value="1"/>
</dbReference>
<dbReference type="PRINTS" id="PR00180">
    <property type="entry name" value="CRETINALDHBP"/>
</dbReference>